<evidence type="ECO:0000313" key="3">
    <source>
        <dbReference type="Proteomes" id="UP001500618"/>
    </source>
</evidence>
<accession>A0ABP4U6U0</accession>
<keyword evidence="3" id="KW-1185">Reference proteome</keyword>
<evidence type="ECO:0000313" key="2">
    <source>
        <dbReference type="EMBL" id="GAA1698287.1"/>
    </source>
</evidence>
<proteinExistence type="predicted"/>
<organism evidence="2 3">
    <name type="scientific">Fodinicola feengrottensis</name>
    <dbReference type="NCBI Taxonomy" id="435914"/>
    <lineage>
        <taxon>Bacteria</taxon>
        <taxon>Bacillati</taxon>
        <taxon>Actinomycetota</taxon>
        <taxon>Actinomycetes</taxon>
        <taxon>Mycobacteriales</taxon>
        <taxon>Fodinicola</taxon>
    </lineage>
</organism>
<comment type="caution">
    <text evidence="2">The sequence shown here is derived from an EMBL/GenBank/DDBJ whole genome shotgun (WGS) entry which is preliminary data.</text>
</comment>
<gene>
    <name evidence="2" type="ORF">GCM10009765_54630</name>
</gene>
<dbReference type="EMBL" id="BAAANY010000021">
    <property type="protein sequence ID" value="GAA1698287.1"/>
    <property type="molecule type" value="Genomic_DNA"/>
</dbReference>
<name>A0ABP4U6U0_9ACTN</name>
<dbReference type="RefSeq" id="WP_344313269.1">
    <property type="nucleotide sequence ID" value="NZ_BAAANY010000021.1"/>
</dbReference>
<feature type="compositionally biased region" description="Basic and acidic residues" evidence="1">
    <location>
        <begin position="1"/>
        <end position="12"/>
    </location>
</feature>
<protein>
    <submittedName>
        <fullName evidence="2">Uncharacterized protein</fullName>
    </submittedName>
</protein>
<evidence type="ECO:0000256" key="1">
    <source>
        <dbReference type="SAM" id="MobiDB-lite"/>
    </source>
</evidence>
<feature type="region of interest" description="Disordered" evidence="1">
    <location>
        <begin position="1"/>
        <end position="41"/>
    </location>
</feature>
<dbReference type="Proteomes" id="UP001500618">
    <property type="component" value="Unassembled WGS sequence"/>
</dbReference>
<reference evidence="3" key="1">
    <citation type="journal article" date="2019" name="Int. J. Syst. Evol. Microbiol.">
        <title>The Global Catalogue of Microorganisms (GCM) 10K type strain sequencing project: providing services to taxonomists for standard genome sequencing and annotation.</title>
        <authorList>
            <consortium name="The Broad Institute Genomics Platform"/>
            <consortium name="The Broad Institute Genome Sequencing Center for Infectious Disease"/>
            <person name="Wu L."/>
            <person name="Ma J."/>
        </authorList>
    </citation>
    <scope>NUCLEOTIDE SEQUENCE [LARGE SCALE GENOMIC DNA]</scope>
    <source>
        <strain evidence="3">JCM 14718</strain>
    </source>
</reference>
<feature type="compositionally biased region" description="Acidic residues" evidence="1">
    <location>
        <begin position="30"/>
        <end position="40"/>
    </location>
</feature>
<sequence length="64" mass="7195">MSGKHRIEDRVEPAGQRLTDYDGRYGEAEPAGEPDQDEAYAPETRQEIRVMASHYKAQGTSGWV</sequence>